<accession>A0A3B0SPN2</accession>
<dbReference type="Gene3D" id="3.90.950.20">
    <property type="entry name" value="CinA-like"/>
    <property type="match status" value="1"/>
</dbReference>
<feature type="domain" description="CinA C-terminal" evidence="1">
    <location>
        <begin position="9"/>
        <end position="160"/>
    </location>
</feature>
<name>A0A3B0SPN2_9ZZZZ</name>
<gene>
    <name evidence="2" type="ORF">MNBD_ALPHA06-1632</name>
</gene>
<sequence length="162" mass="16613">MFPDEILRLANQALASARKGKHMIAVAESCTGGLLSAALTAVEGSSDTFDCGFTTYSYKAKSSLLGVPQGMLVEHGAVSEQVASLMAEGALAGSTADIAVAITGIAGPGGGTEEKPVGLVCFAVAQIGFKTKTIERVFDDKGRAAIRMDSVKEALTLLCNSL</sequence>
<evidence type="ECO:0000313" key="2">
    <source>
        <dbReference type="EMBL" id="VAW02529.1"/>
    </source>
</evidence>
<proteinExistence type="predicted"/>
<dbReference type="SUPFAM" id="SSF142433">
    <property type="entry name" value="CinA-like"/>
    <property type="match status" value="1"/>
</dbReference>
<reference evidence="2" key="1">
    <citation type="submission" date="2018-06" db="EMBL/GenBank/DDBJ databases">
        <authorList>
            <person name="Zhirakovskaya E."/>
        </authorList>
    </citation>
    <scope>NUCLEOTIDE SEQUENCE</scope>
</reference>
<dbReference type="AlphaFoldDB" id="A0A3B0SPN2"/>
<dbReference type="EMBL" id="UOEE01000342">
    <property type="protein sequence ID" value="VAW02529.1"/>
    <property type="molecule type" value="Genomic_DNA"/>
</dbReference>
<dbReference type="InterPro" id="IPR036653">
    <property type="entry name" value="CinA-like_C"/>
</dbReference>
<dbReference type="Pfam" id="PF02464">
    <property type="entry name" value="CinA"/>
    <property type="match status" value="1"/>
</dbReference>
<evidence type="ECO:0000259" key="1">
    <source>
        <dbReference type="Pfam" id="PF02464"/>
    </source>
</evidence>
<protein>
    <submittedName>
        <fullName evidence="2">Molybdopterin binding motif, CinA N-terminal domain / C-terminal domain of CinA type S</fullName>
    </submittedName>
</protein>
<organism evidence="2">
    <name type="scientific">hydrothermal vent metagenome</name>
    <dbReference type="NCBI Taxonomy" id="652676"/>
    <lineage>
        <taxon>unclassified sequences</taxon>
        <taxon>metagenomes</taxon>
        <taxon>ecological metagenomes</taxon>
    </lineage>
</organism>
<dbReference type="InterPro" id="IPR008136">
    <property type="entry name" value="CinA_C"/>
</dbReference>
<dbReference type="NCBIfam" id="TIGR00199">
    <property type="entry name" value="PncC_domain"/>
    <property type="match status" value="1"/>
</dbReference>